<reference evidence="10" key="1">
    <citation type="submission" date="2020-11" db="EMBL/GenBank/DDBJ databases">
        <title>Isolation and identification of active actinomycetes.</title>
        <authorList>
            <person name="Yu B."/>
        </authorList>
    </citation>
    <scope>NUCLEOTIDE SEQUENCE</scope>
    <source>
        <strain evidence="10">NEAU-YB345</strain>
    </source>
</reference>
<evidence type="ECO:0000256" key="7">
    <source>
        <dbReference type="RuleBase" id="RU363032"/>
    </source>
</evidence>
<feature type="transmembrane region" description="Helical" evidence="7">
    <location>
        <begin position="151"/>
        <end position="169"/>
    </location>
</feature>
<feature type="region of interest" description="Disordered" evidence="8">
    <location>
        <begin position="1"/>
        <end position="25"/>
    </location>
</feature>
<dbReference type="SUPFAM" id="SSF161098">
    <property type="entry name" value="MetI-like"/>
    <property type="match status" value="1"/>
</dbReference>
<comment type="subcellular location">
    <subcellularLocation>
        <location evidence="1 7">Cell membrane</location>
        <topology evidence="1 7">Multi-pass membrane protein</topology>
    </subcellularLocation>
</comment>
<dbReference type="Proteomes" id="UP000657385">
    <property type="component" value="Unassembled WGS sequence"/>
</dbReference>
<evidence type="ECO:0000313" key="10">
    <source>
        <dbReference type="EMBL" id="MBF9066917.1"/>
    </source>
</evidence>
<dbReference type="Pfam" id="PF12911">
    <property type="entry name" value="OppC_N"/>
    <property type="match status" value="1"/>
</dbReference>
<sequence length="315" mass="32527">MSAAQTVPAPGAPAPGAAGEPSAAASVPPRLAGARRFVRAFLHRPSGVAGLSILLLFVVLALVAPAFIGPDQLDVTKVNGPLLTAPSGSYPLGTDQAGRSVLLLLIWGSRESLQIGVIATVLTVVFGSAVGIVAGHYGGLVGRALMHVTDWFIALPSLPLAISLAAVLGQGSTSITIAIAVTSWTATARLVRAQTLAVEARPFVERARALGAGNGQIMLRQVLPNVMPLILVSSTLTVASALLSEATLTFLGLGSPTDVTWGQMIHDAFFGGAFTADAWWYLLPPGLAILAVVLGFTLTGRAVEHVLDPRMENKR</sequence>
<keyword evidence="6 7" id="KW-0472">Membrane</keyword>
<feature type="transmembrane region" description="Helical" evidence="7">
    <location>
        <begin position="115"/>
        <end position="139"/>
    </location>
</feature>
<comment type="similarity">
    <text evidence="7">Belongs to the binding-protein-dependent transport system permease family.</text>
</comment>
<evidence type="ECO:0000256" key="3">
    <source>
        <dbReference type="ARBA" id="ARBA00022475"/>
    </source>
</evidence>
<feature type="transmembrane region" description="Helical" evidence="7">
    <location>
        <begin position="222"/>
        <end position="243"/>
    </location>
</feature>
<dbReference type="Gene3D" id="1.10.3720.10">
    <property type="entry name" value="MetI-like"/>
    <property type="match status" value="1"/>
</dbReference>
<accession>A0A931F9S1</accession>
<keyword evidence="5 7" id="KW-1133">Transmembrane helix</keyword>
<dbReference type="PANTHER" id="PTHR43386">
    <property type="entry name" value="OLIGOPEPTIDE TRANSPORT SYSTEM PERMEASE PROTEIN APPC"/>
    <property type="match status" value="1"/>
</dbReference>
<organism evidence="10 11">
    <name type="scientific">Streptacidiphilus fuscans</name>
    <dbReference type="NCBI Taxonomy" id="2789292"/>
    <lineage>
        <taxon>Bacteria</taxon>
        <taxon>Bacillati</taxon>
        <taxon>Actinomycetota</taxon>
        <taxon>Actinomycetes</taxon>
        <taxon>Kitasatosporales</taxon>
        <taxon>Streptomycetaceae</taxon>
        <taxon>Streptacidiphilus</taxon>
    </lineage>
</organism>
<dbReference type="PANTHER" id="PTHR43386:SF1">
    <property type="entry name" value="D,D-DIPEPTIDE TRANSPORT SYSTEM PERMEASE PROTEIN DDPC-RELATED"/>
    <property type="match status" value="1"/>
</dbReference>
<keyword evidence="4 7" id="KW-0812">Transmembrane</keyword>
<dbReference type="CDD" id="cd06261">
    <property type="entry name" value="TM_PBP2"/>
    <property type="match status" value="1"/>
</dbReference>
<dbReference type="GO" id="GO:0005886">
    <property type="term" value="C:plasma membrane"/>
    <property type="evidence" value="ECO:0007669"/>
    <property type="project" value="UniProtKB-SubCell"/>
</dbReference>
<evidence type="ECO:0000259" key="9">
    <source>
        <dbReference type="PROSITE" id="PS50928"/>
    </source>
</evidence>
<comment type="caution">
    <text evidence="10">The sequence shown here is derived from an EMBL/GenBank/DDBJ whole genome shotgun (WGS) entry which is preliminary data.</text>
</comment>
<evidence type="ECO:0000256" key="5">
    <source>
        <dbReference type="ARBA" id="ARBA00022989"/>
    </source>
</evidence>
<dbReference type="AlphaFoldDB" id="A0A931F9S1"/>
<dbReference type="RefSeq" id="WP_196192086.1">
    <property type="nucleotide sequence ID" value="NZ_JADPRT010000001.1"/>
</dbReference>
<evidence type="ECO:0000256" key="2">
    <source>
        <dbReference type="ARBA" id="ARBA00022448"/>
    </source>
</evidence>
<dbReference type="PROSITE" id="PS50928">
    <property type="entry name" value="ABC_TM1"/>
    <property type="match status" value="1"/>
</dbReference>
<dbReference type="InterPro" id="IPR000515">
    <property type="entry name" value="MetI-like"/>
</dbReference>
<name>A0A931F9S1_9ACTN</name>
<keyword evidence="3" id="KW-1003">Cell membrane</keyword>
<evidence type="ECO:0000256" key="8">
    <source>
        <dbReference type="SAM" id="MobiDB-lite"/>
    </source>
</evidence>
<feature type="transmembrane region" description="Helical" evidence="7">
    <location>
        <begin position="278"/>
        <end position="300"/>
    </location>
</feature>
<dbReference type="InterPro" id="IPR025966">
    <property type="entry name" value="OppC_N"/>
</dbReference>
<feature type="domain" description="ABC transmembrane type-1" evidence="9">
    <location>
        <begin position="109"/>
        <end position="300"/>
    </location>
</feature>
<gene>
    <name evidence="10" type="ORF">I2501_02540</name>
</gene>
<evidence type="ECO:0000256" key="1">
    <source>
        <dbReference type="ARBA" id="ARBA00004651"/>
    </source>
</evidence>
<keyword evidence="2 7" id="KW-0813">Transport</keyword>
<dbReference type="GO" id="GO:0055085">
    <property type="term" value="P:transmembrane transport"/>
    <property type="evidence" value="ECO:0007669"/>
    <property type="project" value="InterPro"/>
</dbReference>
<evidence type="ECO:0000256" key="4">
    <source>
        <dbReference type="ARBA" id="ARBA00022692"/>
    </source>
</evidence>
<evidence type="ECO:0000256" key="6">
    <source>
        <dbReference type="ARBA" id="ARBA00023136"/>
    </source>
</evidence>
<protein>
    <submittedName>
        <fullName evidence="10">ABC transporter permease</fullName>
    </submittedName>
</protein>
<dbReference type="InterPro" id="IPR050366">
    <property type="entry name" value="BP-dependent_transpt_permease"/>
</dbReference>
<proteinExistence type="inferred from homology"/>
<dbReference type="InterPro" id="IPR035906">
    <property type="entry name" value="MetI-like_sf"/>
</dbReference>
<dbReference type="Pfam" id="PF00528">
    <property type="entry name" value="BPD_transp_1"/>
    <property type="match status" value="1"/>
</dbReference>
<dbReference type="EMBL" id="JADPRT010000001">
    <property type="protein sequence ID" value="MBF9066917.1"/>
    <property type="molecule type" value="Genomic_DNA"/>
</dbReference>
<evidence type="ECO:0000313" key="11">
    <source>
        <dbReference type="Proteomes" id="UP000657385"/>
    </source>
</evidence>
<feature type="transmembrane region" description="Helical" evidence="7">
    <location>
        <begin position="48"/>
        <end position="68"/>
    </location>
</feature>
<keyword evidence="11" id="KW-1185">Reference proteome</keyword>